<proteinExistence type="predicted"/>
<keyword evidence="3" id="KW-1185">Reference proteome</keyword>
<organism evidence="2 3">
    <name type="scientific">Cylicostephanus goldi</name>
    <name type="common">Nematode worm</name>
    <dbReference type="NCBI Taxonomy" id="71465"/>
    <lineage>
        <taxon>Eukaryota</taxon>
        <taxon>Metazoa</taxon>
        <taxon>Ecdysozoa</taxon>
        <taxon>Nematoda</taxon>
        <taxon>Chromadorea</taxon>
        <taxon>Rhabditida</taxon>
        <taxon>Rhabditina</taxon>
        <taxon>Rhabditomorpha</taxon>
        <taxon>Strongyloidea</taxon>
        <taxon>Strongylidae</taxon>
        <taxon>Cylicostephanus</taxon>
    </lineage>
</organism>
<dbReference type="GO" id="GO:0005634">
    <property type="term" value="C:nucleus"/>
    <property type="evidence" value="ECO:0007669"/>
    <property type="project" value="InterPro"/>
</dbReference>
<dbReference type="InterPro" id="IPR004871">
    <property type="entry name" value="RSE1/DDB1/CPSF1_C"/>
</dbReference>
<dbReference type="Gene3D" id="2.130.10.10">
    <property type="entry name" value="YVTN repeat-like/Quinoprotein amine dehydrogenase"/>
    <property type="match status" value="1"/>
</dbReference>
<dbReference type="InterPro" id="IPR015943">
    <property type="entry name" value="WD40/YVTN_repeat-like_dom_sf"/>
</dbReference>
<dbReference type="Proteomes" id="UP000271889">
    <property type="component" value="Unassembled WGS sequence"/>
</dbReference>
<evidence type="ECO:0000313" key="3">
    <source>
        <dbReference type="Proteomes" id="UP000271889"/>
    </source>
</evidence>
<gene>
    <name evidence="2" type="ORF">CGOC_LOCUS10058</name>
</gene>
<accession>A0A3P7MG25</accession>
<protein>
    <recommendedName>
        <fullName evidence="1">RSE1/DDB1/CPSF1 C-terminal domain-containing protein</fullName>
    </recommendedName>
</protein>
<dbReference type="OrthoDB" id="1706433at2759"/>
<name>A0A3P7MG25_CYLGO</name>
<reference evidence="2 3" key="1">
    <citation type="submission" date="2018-11" db="EMBL/GenBank/DDBJ databases">
        <authorList>
            <consortium name="Pathogen Informatics"/>
        </authorList>
    </citation>
    <scope>NUCLEOTIDE SEQUENCE [LARGE SCALE GENOMIC DNA]</scope>
</reference>
<dbReference type="AlphaFoldDB" id="A0A3P7MG25"/>
<sequence length="129" mass="14283">MEEVELAKEIADTLRNNKPDETVYGAAKAAPGKPIALVQFATHGDTYMVLVGCTISQKLPEVAKSLRGCIYTFLLAPGGDRFDLIHRTDTPYPVNAIHDFRGSALIGMSNRLRLYEFGKKKLLAKCENR</sequence>
<dbReference type="EMBL" id="UYRV01109563">
    <property type="protein sequence ID" value="VDN25280.1"/>
    <property type="molecule type" value="Genomic_DNA"/>
</dbReference>
<dbReference type="Pfam" id="PF03178">
    <property type="entry name" value="CPSF_A"/>
    <property type="match status" value="1"/>
</dbReference>
<evidence type="ECO:0000259" key="1">
    <source>
        <dbReference type="Pfam" id="PF03178"/>
    </source>
</evidence>
<evidence type="ECO:0000313" key="2">
    <source>
        <dbReference type="EMBL" id="VDN25280.1"/>
    </source>
</evidence>
<feature type="domain" description="RSE1/DDB1/CPSF1 C-terminal" evidence="1">
    <location>
        <begin position="37"/>
        <end position="128"/>
    </location>
</feature>
<dbReference type="GO" id="GO:0003676">
    <property type="term" value="F:nucleic acid binding"/>
    <property type="evidence" value="ECO:0007669"/>
    <property type="project" value="InterPro"/>
</dbReference>
<feature type="non-terminal residue" evidence="2">
    <location>
        <position position="129"/>
    </location>
</feature>